<dbReference type="Gene3D" id="3.40.50.300">
    <property type="entry name" value="P-loop containing nucleotide triphosphate hydrolases"/>
    <property type="match status" value="1"/>
</dbReference>
<dbReference type="RefSeq" id="WP_163741062.1">
    <property type="nucleotide sequence ID" value="NZ_JAAGOA010000015.1"/>
</dbReference>
<evidence type="ECO:0000313" key="5">
    <source>
        <dbReference type="Proteomes" id="UP000475214"/>
    </source>
</evidence>
<feature type="compositionally biased region" description="Basic residues" evidence="3">
    <location>
        <begin position="442"/>
        <end position="454"/>
    </location>
</feature>
<dbReference type="Proteomes" id="UP000475214">
    <property type="component" value="Unassembled WGS sequence"/>
</dbReference>
<gene>
    <name evidence="4" type="ORF">G1H10_20025</name>
</gene>
<dbReference type="EMBL" id="JAAGOA010000015">
    <property type="protein sequence ID" value="NEE02460.1"/>
    <property type="molecule type" value="Genomic_DNA"/>
</dbReference>
<dbReference type="InterPro" id="IPR027417">
    <property type="entry name" value="P-loop_NTPase"/>
</dbReference>
<dbReference type="GO" id="GO:0009898">
    <property type="term" value="C:cytoplasmic side of plasma membrane"/>
    <property type="evidence" value="ECO:0007669"/>
    <property type="project" value="TreeGrafter"/>
</dbReference>
<dbReference type="GO" id="GO:0051782">
    <property type="term" value="P:negative regulation of cell division"/>
    <property type="evidence" value="ECO:0007669"/>
    <property type="project" value="TreeGrafter"/>
</dbReference>
<reference evidence="4 5" key="1">
    <citation type="submission" date="2020-02" db="EMBL/GenBank/DDBJ databases">
        <authorList>
            <person name="Li X.-J."/>
            <person name="Han X.-M."/>
        </authorList>
    </citation>
    <scope>NUCLEOTIDE SEQUENCE [LARGE SCALE GENOMIC DNA]</scope>
    <source>
        <strain evidence="4 5">CCTCC AB 2017055</strain>
    </source>
</reference>
<proteinExistence type="predicted"/>
<evidence type="ECO:0000313" key="4">
    <source>
        <dbReference type="EMBL" id="NEE02460.1"/>
    </source>
</evidence>
<keyword evidence="5" id="KW-1185">Reference proteome</keyword>
<name>A0A6L9SEG9_9ACTN</name>
<dbReference type="SUPFAM" id="SSF52540">
    <property type="entry name" value="P-loop containing nucleoside triphosphate hydrolases"/>
    <property type="match status" value="1"/>
</dbReference>
<evidence type="ECO:0000256" key="2">
    <source>
        <dbReference type="ARBA" id="ARBA00022840"/>
    </source>
</evidence>
<dbReference type="PANTHER" id="PTHR43384:SF6">
    <property type="entry name" value="SEPTUM SITE-DETERMINING PROTEIN MIND HOMOLOG, CHLOROPLASTIC"/>
    <property type="match status" value="1"/>
</dbReference>
<evidence type="ECO:0000256" key="1">
    <source>
        <dbReference type="ARBA" id="ARBA00022741"/>
    </source>
</evidence>
<keyword evidence="1" id="KW-0547">Nucleotide-binding</keyword>
<dbReference type="PANTHER" id="PTHR43384">
    <property type="entry name" value="SEPTUM SITE-DETERMINING PROTEIN MIND HOMOLOG, CHLOROPLASTIC-RELATED"/>
    <property type="match status" value="1"/>
</dbReference>
<protein>
    <submittedName>
        <fullName evidence="4">Chromosome partitioning protein</fullName>
    </submittedName>
</protein>
<dbReference type="GO" id="GO:0005829">
    <property type="term" value="C:cytosol"/>
    <property type="evidence" value="ECO:0007669"/>
    <property type="project" value="TreeGrafter"/>
</dbReference>
<comment type="caution">
    <text evidence="4">The sequence shown here is derived from an EMBL/GenBank/DDBJ whole genome shotgun (WGS) entry which is preliminary data.</text>
</comment>
<accession>A0A6L9SEG9</accession>
<dbReference type="GO" id="GO:0016887">
    <property type="term" value="F:ATP hydrolysis activity"/>
    <property type="evidence" value="ECO:0007669"/>
    <property type="project" value="TreeGrafter"/>
</dbReference>
<dbReference type="GO" id="GO:0005524">
    <property type="term" value="F:ATP binding"/>
    <property type="evidence" value="ECO:0007669"/>
    <property type="project" value="UniProtKB-KW"/>
</dbReference>
<keyword evidence="2" id="KW-0067">ATP-binding</keyword>
<dbReference type="AlphaFoldDB" id="A0A6L9SEG9"/>
<dbReference type="InterPro" id="IPR050625">
    <property type="entry name" value="ParA/MinD_ATPase"/>
</dbReference>
<evidence type="ECO:0000256" key="3">
    <source>
        <dbReference type="SAM" id="MobiDB-lite"/>
    </source>
</evidence>
<organism evidence="4 5">
    <name type="scientific">Phytoactinopolyspora halotolerans</name>
    <dbReference type="NCBI Taxonomy" id="1981512"/>
    <lineage>
        <taxon>Bacteria</taxon>
        <taxon>Bacillati</taxon>
        <taxon>Actinomycetota</taxon>
        <taxon>Actinomycetes</taxon>
        <taxon>Jiangellales</taxon>
        <taxon>Jiangellaceae</taxon>
        <taxon>Phytoactinopolyspora</taxon>
    </lineage>
</organism>
<sequence>METAEQVQVLTAVTEAGRDTHLITALRSAPGRFAVVRRCVDLADLLGAVGAGLGQVALVSSGLRRLDRDAVDAMRRARVGVIGVVSAGDAAGRERLAALGVDHCIPVDAEPSELAAAVLDAITAAQSSAPGDGRGSHRVVPDGGRSAFHPEIRQRSAEDDADPLEFVERGGQRGQLIAVWGPYGAPGRTTIATNVAMELAMLGTSTMLVDADTYGASIAETLGLLDDAPGLAGAARMANQGQLDAIALARYARKVTPELHVLTGVTRPARWTELRPAALEAVWSQTRSVATATVVDCGFCLEEDEAMVFDTDAPRRNGATVTTLASADVVLAVGAADPISLGRFVRGLADLREIVSDLSATHVVVNKVRRSVAGAGPEKQIGAALERFVGVQPAAFVPDDPAALDLALVSGRTLAEIAPRSAARHAILALSRRLAGLQPPPPRRRPTLLPTRRS</sequence>
<feature type="region of interest" description="Disordered" evidence="3">
    <location>
        <begin position="435"/>
        <end position="454"/>
    </location>
</feature>
<feature type="region of interest" description="Disordered" evidence="3">
    <location>
        <begin position="127"/>
        <end position="147"/>
    </location>
</feature>